<dbReference type="AlphaFoldDB" id="A0A9D8KGP8"/>
<name>A0A9D8KGP8_9DELT</name>
<evidence type="ECO:0000256" key="4">
    <source>
        <dbReference type="ARBA" id="ARBA00024484"/>
    </source>
</evidence>
<dbReference type="PANTHER" id="PTHR43272">
    <property type="entry name" value="LONG-CHAIN-FATTY-ACID--COA LIGASE"/>
    <property type="match status" value="1"/>
</dbReference>
<dbReference type="PANTHER" id="PTHR43272:SF32">
    <property type="entry name" value="AMP-DEPENDENT SYNTHETASE_LIGASE DOMAIN-CONTAINING PROTEIN"/>
    <property type="match status" value="1"/>
</dbReference>
<comment type="catalytic activity">
    <reaction evidence="4">
        <text>a long-chain fatty acid + ATP + CoA = a long-chain fatty acyl-CoA + AMP + diphosphate</text>
        <dbReference type="Rhea" id="RHEA:15421"/>
        <dbReference type="ChEBI" id="CHEBI:30616"/>
        <dbReference type="ChEBI" id="CHEBI:33019"/>
        <dbReference type="ChEBI" id="CHEBI:57287"/>
        <dbReference type="ChEBI" id="CHEBI:57560"/>
        <dbReference type="ChEBI" id="CHEBI:83139"/>
        <dbReference type="ChEBI" id="CHEBI:456215"/>
        <dbReference type="EC" id="6.2.1.3"/>
    </reaction>
    <physiologicalReaction direction="left-to-right" evidence="4">
        <dbReference type="Rhea" id="RHEA:15422"/>
    </physiologicalReaction>
</comment>
<evidence type="ECO:0000313" key="6">
    <source>
        <dbReference type="EMBL" id="MBN1574720.1"/>
    </source>
</evidence>
<dbReference type="GO" id="GO:0004467">
    <property type="term" value="F:long-chain fatty acid-CoA ligase activity"/>
    <property type="evidence" value="ECO:0007669"/>
    <property type="project" value="UniProtKB-EC"/>
</dbReference>
<organism evidence="6 7">
    <name type="scientific">Candidatus Zymogenus saltonus</name>
    <dbReference type="NCBI Taxonomy" id="2844893"/>
    <lineage>
        <taxon>Bacteria</taxon>
        <taxon>Deltaproteobacteria</taxon>
        <taxon>Candidatus Zymogenia</taxon>
        <taxon>Candidatus Zymogeniales</taxon>
        <taxon>Candidatus Zymogenaceae</taxon>
        <taxon>Candidatus Zymogenus</taxon>
    </lineage>
</organism>
<reference evidence="6" key="2">
    <citation type="submission" date="2021-01" db="EMBL/GenBank/DDBJ databases">
        <authorList>
            <person name="Hahn C.R."/>
            <person name="Youssef N.H."/>
            <person name="Elshahed M."/>
        </authorList>
    </citation>
    <scope>NUCLEOTIDE SEQUENCE</scope>
    <source>
        <strain evidence="6">Zod_Metabat.24</strain>
    </source>
</reference>
<dbReference type="Gene3D" id="3.40.50.12780">
    <property type="entry name" value="N-terminal domain of ligase-like"/>
    <property type="match status" value="1"/>
</dbReference>
<reference evidence="6" key="1">
    <citation type="journal article" date="2021" name="Environ. Microbiol.">
        <title>Genomic characterization of three novel Desulfobacterota classes expand the metabolic and phylogenetic diversity of the phylum.</title>
        <authorList>
            <person name="Murphy C.L."/>
            <person name="Biggerstaff J."/>
            <person name="Eichhorn A."/>
            <person name="Ewing E."/>
            <person name="Shahan R."/>
            <person name="Soriano D."/>
            <person name="Stewart S."/>
            <person name="VanMol K."/>
            <person name="Walker R."/>
            <person name="Walters P."/>
            <person name="Elshahed M.S."/>
            <person name="Youssef N.H."/>
        </authorList>
    </citation>
    <scope>NUCLEOTIDE SEQUENCE</scope>
    <source>
        <strain evidence="6">Zod_Metabat.24</strain>
    </source>
</reference>
<evidence type="ECO:0000256" key="1">
    <source>
        <dbReference type="ARBA" id="ARBA00022598"/>
    </source>
</evidence>
<evidence type="ECO:0000256" key="3">
    <source>
        <dbReference type="ARBA" id="ARBA00023098"/>
    </source>
</evidence>
<dbReference type="InterPro" id="IPR000873">
    <property type="entry name" value="AMP-dep_synth/lig_dom"/>
</dbReference>
<feature type="domain" description="AMP-dependent synthetase/ligase" evidence="5">
    <location>
        <begin position="12"/>
        <end position="423"/>
    </location>
</feature>
<keyword evidence="1 6" id="KW-0436">Ligase</keyword>
<accession>A0A9D8KGP8</accession>
<dbReference type="EMBL" id="JAFGIX010000086">
    <property type="protein sequence ID" value="MBN1574720.1"/>
    <property type="molecule type" value="Genomic_DNA"/>
</dbReference>
<dbReference type="InterPro" id="IPR020845">
    <property type="entry name" value="AMP-binding_CS"/>
</dbReference>
<evidence type="ECO:0000256" key="2">
    <source>
        <dbReference type="ARBA" id="ARBA00022832"/>
    </source>
</evidence>
<dbReference type="InterPro" id="IPR045851">
    <property type="entry name" value="AMP-bd_C_sf"/>
</dbReference>
<evidence type="ECO:0000259" key="5">
    <source>
        <dbReference type="Pfam" id="PF00501"/>
    </source>
</evidence>
<dbReference type="Pfam" id="PF23562">
    <property type="entry name" value="AMP-binding_C_3"/>
    <property type="match status" value="1"/>
</dbReference>
<dbReference type="Gene3D" id="3.30.300.30">
    <property type="match status" value="1"/>
</dbReference>
<dbReference type="GO" id="GO:0016020">
    <property type="term" value="C:membrane"/>
    <property type="evidence" value="ECO:0007669"/>
    <property type="project" value="TreeGrafter"/>
</dbReference>
<sequence length="600" mass="66960">MSGKTLNAIFLDHANKYPKRVILKHKEVKGGEYVDVTWGELKDLVLSFTAGLVEIGVKRGDRLAILSFNRIEWLVSDLATLFIGCVNVPIYHTNTPEQCVHIITDSEAGYVVVEDTAQLEKILSVRDRLKGLKKIILIEGDVPNGDKDVITYSGIMEEGRAKRDKLEEKIVKAATGIRPEDMATIVYTSGTTGPPKGCMLNHGNITYVIDSTDDIIKIDPETNMSIMILPVSHFFPRVSGYYYNLVKNIPFVVAESLDTLAVNLMETSPTYFTSVPRIFEKVYARIVSVAEKGSFVKRLLFRWAVTVGRKRSRRLNNKKRLFPLLRAKFAVADALVFKKIRAMLGGGLTFALSAGAPLSSEVGEFIHSVGIQVLEFYGLTETVGGTMTTFDHCRYGTVGKTMPGFDVKLAPDGEILIKGNNFMGYHKQPKMTEELIKDGWCYSGDVGRWDEDGFLVITDRKKDLIITSGGKNISPQNLENHLKQIKLVANAMVYGDRKKYLTALITLDEAELLDFAKGLGLEGADFAELTKNPEVVKIVEEGVEKVNATLPSYETIKKFRILPRDFSQEEGEVTATLKIKRKVLKERYNDVIESMYEGEG</sequence>
<gene>
    <name evidence="6" type="ORF">JW984_16095</name>
</gene>
<keyword evidence="3" id="KW-0443">Lipid metabolism</keyword>
<comment type="caution">
    <text evidence="6">The sequence shown here is derived from an EMBL/GenBank/DDBJ whole genome shotgun (WGS) entry which is preliminary data.</text>
</comment>
<dbReference type="Proteomes" id="UP000809273">
    <property type="component" value="Unassembled WGS sequence"/>
</dbReference>
<dbReference type="PROSITE" id="PS00455">
    <property type="entry name" value="AMP_BINDING"/>
    <property type="match status" value="1"/>
</dbReference>
<dbReference type="Pfam" id="PF00501">
    <property type="entry name" value="AMP-binding"/>
    <property type="match status" value="1"/>
</dbReference>
<dbReference type="InterPro" id="IPR042099">
    <property type="entry name" value="ANL_N_sf"/>
</dbReference>
<keyword evidence="2" id="KW-0276">Fatty acid metabolism</keyword>
<protein>
    <submittedName>
        <fullName evidence="6">Long-chain fatty acid--CoA ligase</fullName>
    </submittedName>
</protein>
<evidence type="ECO:0000313" key="7">
    <source>
        <dbReference type="Proteomes" id="UP000809273"/>
    </source>
</evidence>
<dbReference type="CDD" id="cd05907">
    <property type="entry name" value="VL_LC_FACS_like"/>
    <property type="match status" value="1"/>
</dbReference>
<dbReference type="SUPFAM" id="SSF56801">
    <property type="entry name" value="Acetyl-CoA synthetase-like"/>
    <property type="match status" value="1"/>
</dbReference>
<proteinExistence type="predicted"/>